<keyword evidence="5 15" id="KW-0150">Chloroplast</keyword>
<comment type="similarity">
    <text evidence="2 15">Belongs to the fatty acid desaturase type 2 family.</text>
</comment>
<dbReference type="SUPFAM" id="SSF47240">
    <property type="entry name" value="Ferritin-like"/>
    <property type="match status" value="1"/>
</dbReference>
<dbReference type="OrthoDB" id="779568at2759"/>
<keyword evidence="8" id="KW-0276">Fatty acid metabolism</keyword>
<protein>
    <recommendedName>
        <fullName evidence="14 15">Acyl-[acyl-carrier-protein] desaturase</fullName>
        <ecNumber evidence="15">1.14.19.-</ecNumber>
    </recommendedName>
</protein>
<comment type="function">
    <text evidence="15">Introduction of a cis double bond between carbons of the acyl chain.</text>
</comment>
<dbReference type="InterPro" id="IPR005803">
    <property type="entry name" value="FADS-2_CS"/>
</dbReference>
<comment type="caution">
    <text evidence="16">The sequence shown here is derived from an EMBL/GenBank/DDBJ whole genome shotgun (WGS) entry which is preliminary data.</text>
</comment>
<keyword evidence="10 15" id="KW-0560">Oxidoreductase</keyword>
<organism evidence="16 17">
    <name type="scientific">Actinidia rufa</name>
    <dbReference type="NCBI Taxonomy" id="165716"/>
    <lineage>
        <taxon>Eukaryota</taxon>
        <taxon>Viridiplantae</taxon>
        <taxon>Streptophyta</taxon>
        <taxon>Embryophyta</taxon>
        <taxon>Tracheophyta</taxon>
        <taxon>Spermatophyta</taxon>
        <taxon>Magnoliopsida</taxon>
        <taxon>eudicotyledons</taxon>
        <taxon>Gunneridae</taxon>
        <taxon>Pentapetalae</taxon>
        <taxon>asterids</taxon>
        <taxon>Ericales</taxon>
        <taxon>Actinidiaceae</taxon>
        <taxon>Actinidia</taxon>
    </lineage>
</organism>
<dbReference type="PANTHER" id="PTHR31155">
    <property type="entry name" value="ACYL- ACYL-CARRIER-PROTEIN DESATURASE-RELATED"/>
    <property type="match status" value="1"/>
</dbReference>
<evidence type="ECO:0000256" key="2">
    <source>
        <dbReference type="ARBA" id="ARBA00008749"/>
    </source>
</evidence>
<keyword evidence="12" id="KW-0443">Lipid metabolism</keyword>
<dbReference type="PANTHER" id="PTHR31155:SF9">
    <property type="entry name" value="STEAROYL-[ACYL-CARRIER-PROTEIN] 9-DESATURASE 7, CHLOROPLASTIC"/>
    <property type="match status" value="1"/>
</dbReference>
<keyword evidence="11" id="KW-0408">Iron</keyword>
<evidence type="ECO:0000256" key="3">
    <source>
        <dbReference type="ARBA" id="ARBA00011738"/>
    </source>
</evidence>
<dbReference type="Proteomes" id="UP000585474">
    <property type="component" value="Unassembled WGS sequence"/>
</dbReference>
<dbReference type="GO" id="GO:0006633">
    <property type="term" value="P:fatty acid biosynthetic process"/>
    <property type="evidence" value="ECO:0007669"/>
    <property type="project" value="UniProtKB-KW"/>
</dbReference>
<sequence>MPRICCPPSFPGQRATLVTSLYGFQQGGSLTPPVFPLEGSPSSTHGSFIISLLSTKICVISASCACRHLMVVSRLSSPSRSNQPSLCLEVALAVLWASARYSNRKQPLLRLRLLIISRKGDLHLSRQHSRACQAHGDNHLAQICRTIAADEKRHETAYATIMDKLFEMYDGQDEDLYVHFSAVAQRLGVYTVEDYANILEFLVERWNVEKLTGLSDEGRKAQDYVCRLAPKIRRLEERAQMRAKPKPDVTFSWIFQ</sequence>
<reference evidence="16 17" key="1">
    <citation type="submission" date="2019-07" db="EMBL/GenBank/DDBJ databases">
        <title>De Novo Assembly of kiwifruit Actinidia rufa.</title>
        <authorList>
            <person name="Sugita-Konishi S."/>
            <person name="Sato K."/>
            <person name="Mori E."/>
            <person name="Abe Y."/>
            <person name="Kisaki G."/>
            <person name="Hamano K."/>
            <person name="Suezawa K."/>
            <person name="Otani M."/>
            <person name="Fukuda T."/>
            <person name="Manabe T."/>
            <person name="Gomi K."/>
            <person name="Tabuchi M."/>
            <person name="Akimitsu K."/>
            <person name="Kataoka I."/>
        </authorList>
    </citation>
    <scope>NUCLEOTIDE SEQUENCE [LARGE SCALE GENOMIC DNA]</scope>
    <source>
        <strain evidence="17">cv. Fuchu</strain>
    </source>
</reference>
<dbReference type="Pfam" id="PF03405">
    <property type="entry name" value="FA_desaturase_2"/>
    <property type="match status" value="1"/>
</dbReference>
<keyword evidence="4 15" id="KW-0444">Lipid biosynthesis</keyword>
<name>A0A7J0E4K0_9ERIC</name>
<evidence type="ECO:0000256" key="1">
    <source>
        <dbReference type="ARBA" id="ARBA00004229"/>
    </source>
</evidence>
<evidence type="ECO:0000256" key="7">
    <source>
        <dbReference type="ARBA" id="ARBA00022723"/>
    </source>
</evidence>
<dbReference type="GO" id="GO:0009570">
    <property type="term" value="C:chloroplast stroma"/>
    <property type="evidence" value="ECO:0007669"/>
    <property type="project" value="TreeGrafter"/>
</dbReference>
<comment type="subcellular location">
    <subcellularLocation>
        <location evidence="1">Plastid</location>
        <location evidence="1">Chloroplast</location>
    </subcellularLocation>
</comment>
<dbReference type="EC" id="1.14.19.-" evidence="15"/>
<evidence type="ECO:0000256" key="14">
    <source>
        <dbReference type="ARBA" id="ARBA00030374"/>
    </source>
</evidence>
<dbReference type="GO" id="GO:0046872">
    <property type="term" value="F:metal ion binding"/>
    <property type="evidence" value="ECO:0007669"/>
    <property type="project" value="UniProtKB-KW"/>
</dbReference>
<evidence type="ECO:0000256" key="13">
    <source>
        <dbReference type="ARBA" id="ARBA00023160"/>
    </source>
</evidence>
<dbReference type="PROSITE" id="PS00574">
    <property type="entry name" value="FATTY_ACID_DESATUR_2"/>
    <property type="match status" value="1"/>
</dbReference>
<accession>A0A7J0E4K0</accession>
<evidence type="ECO:0000313" key="16">
    <source>
        <dbReference type="EMBL" id="GFY81305.1"/>
    </source>
</evidence>
<dbReference type="EMBL" id="BJWL01000001">
    <property type="protein sequence ID" value="GFY81305.1"/>
    <property type="molecule type" value="Genomic_DNA"/>
</dbReference>
<keyword evidence="7" id="KW-0479">Metal-binding</keyword>
<keyword evidence="6" id="KW-0934">Plastid</keyword>
<evidence type="ECO:0000256" key="11">
    <source>
        <dbReference type="ARBA" id="ARBA00023004"/>
    </source>
</evidence>
<dbReference type="GO" id="GO:0045300">
    <property type="term" value="F:stearoyl-[ACP] desaturase activity"/>
    <property type="evidence" value="ECO:0007669"/>
    <property type="project" value="InterPro"/>
</dbReference>
<dbReference type="InterPro" id="IPR005067">
    <property type="entry name" value="Fatty_acid_desaturase-2"/>
</dbReference>
<evidence type="ECO:0000256" key="6">
    <source>
        <dbReference type="ARBA" id="ARBA00022640"/>
    </source>
</evidence>
<proteinExistence type="inferred from homology"/>
<comment type="cofactor">
    <cofactor evidence="15">
        <name>Fe(2+)</name>
        <dbReference type="ChEBI" id="CHEBI:29033"/>
    </cofactor>
    <text evidence="15">Binds 2 Fe(2+) ions per subunit.</text>
</comment>
<keyword evidence="9" id="KW-0809">Transit peptide</keyword>
<evidence type="ECO:0000256" key="8">
    <source>
        <dbReference type="ARBA" id="ARBA00022832"/>
    </source>
</evidence>
<keyword evidence="13 15" id="KW-0275">Fatty acid biosynthesis</keyword>
<dbReference type="AlphaFoldDB" id="A0A7J0E4K0"/>
<comment type="subunit">
    <text evidence="3 15">Homodimer.</text>
</comment>
<evidence type="ECO:0000256" key="12">
    <source>
        <dbReference type="ARBA" id="ARBA00023098"/>
    </source>
</evidence>
<keyword evidence="17" id="KW-1185">Reference proteome</keyword>
<evidence type="ECO:0000313" key="17">
    <source>
        <dbReference type="Proteomes" id="UP000585474"/>
    </source>
</evidence>
<dbReference type="Gene3D" id="1.10.620.20">
    <property type="entry name" value="Ribonucleotide Reductase, subunit A"/>
    <property type="match status" value="2"/>
</dbReference>
<evidence type="ECO:0000256" key="9">
    <source>
        <dbReference type="ARBA" id="ARBA00022946"/>
    </source>
</evidence>
<dbReference type="InterPro" id="IPR009078">
    <property type="entry name" value="Ferritin-like_SF"/>
</dbReference>
<evidence type="ECO:0000256" key="15">
    <source>
        <dbReference type="RuleBase" id="RU000582"/>
    </source>
</evidence>
<evidence type="ECO:0000256" key="10">
    <source>
        <dbReference type="ARBA" id="ARBA00023002"/>
    </source>
</evidence>
<evidence type="ECO:0000256" key="4">
    <source>
        <dbReference type="ARBA" id="ARBA00022516"/>
    </source>
</evidence>
<dbReference type="InterPro" id="IPR012348">
    <property type="entry name" value="RNR-like"/>
</dbReference>
<evidence type="ECO:0000256" key="5">
    <source>
        <dbReference type="ARBA" id="ARBA00022528"/>
    </source>
</evidence>
<gene>
    <name evidence="16" type="ORF">Acr_01g0011140</name>
</gene>